<comment type="similarity">
    <text evidence="1">Belongs to the sigma-70 factor family. ECF subfamily.</text>
</comment>
<dbReference type="PANTHER" id="PTHR43133">
    <property type="entry name" value="RNA POLYMERASE ECF-TYPE SIGMA FACTO"/>
    <property type="match status" value="1"/>
</dbReference>
<dbReference type="Proteomes" id="UP000184233">
    <property type="component" value="Unassembled WGS sequence"/>
</dbReference>
<dbReference type="InterPro" id="IPR007627">
    <property type="entry name" value="RNA_pol_sigma70_r2"/>
</dbReference>
<feature type="domain" description="RNA polymerase sigma-70 region 2" evidence="6">
    <location>
        <begin position="4"/>
        <end position="70"/>
    </location>
</feature>
<dbReference type="STRING" id="1895771.BGO89_06505"/>
<dbReference type="EMBL" id="MKVH01000021">
    <property type="protein sequence ID" value="OJX57621.1"/>
    <property type="molecule type" value="Genomic_DNA"/>
</dbReference>
<dbReference type="GO" id="GO:0003677">
    <property type="term" value="F:DNA binding"/>
    <property type="evidence" value="ECO:0007669"/>
    <property type="project" value="UniProtKB-KW"/>
</dbReference>
<protein>
    <recommendedName>
        <fullName evidence="10">RNA polymerase subunit sigma-24</fullName>
    </recommendedName>
</protein>
<dbReference type="Pfam" id="PF04542">
    <property type="entry name" value="Sigma70_r2"/>
    <property type="match status" value="1"/>
</dbReference>
<keyword evidence="3" id="KW-0731">Sigma factor</keyword>
<feature type="domain" description="RNA polymerase sigma factor 70 region 4 type 2" evidence="7">
    <location>
        <begin position="96"/>
        <end position="147"/>
    </location>
</feature>
<evidence type="ECO:0000313" key="8">
    <source>
        <dbReference type="EMBL" id="OJX57621.1"/>
    </source>
</evidence>
<comment type="caution">
    <text evidence="8">The sequence shown here is derived from an EMBL/GenBank/DDBJ whole genome shotgun (WGS) entry which is preliminary data.</text>
</comment>
<dbReference type="GO" id="GO:0006352">
    <property type="term" value="P:DNA-templated transcription initiation"/>
    <property type="evidence" value="ECO:0007669"/>
    <property type="project" value="InterPro"/>
</dbReference>
<evidence type="ECO:0000256" key="2">
    <source>
        <dbReference type="ARBA" id="ARBA00023015"/>
    </source>
</evidence>
<evidence type="ECO:0008006" key="10">
    <source>
        <dbReference type="Google" id="ProtNLM"/>
    </source>
</evidence>
<dbReference type="PANTHER" id="PTHR43133:SF8">
    <property type="entry name" value="RNA POLYMERASE SIGMA FACTOR HI_1459-RELATED"/>
    <property type="match status" value="1"/>
</dbReference>
<proteinExistence type="inferred from homology"/>
<dbReference type="Pfam" id="PF08281">
    <property type="entry name" value="Sigma70_r4_2"/>
    <property type="match status" value="1"/>
</dbReference>
<accession>A0A1M3KYQ1</accession>
<evidence type="ECO:0000256" key="5">
    <source>
        <dbReference type="ARBA" id="ARBA00023163"/>
    </source>
</evidence>
<evidence type="ECO:0000256" key="3">
    <source>
        <dbReference type="ARBA" id="ARBA00023082"/>
    </source>
</evidence>
<dbReference type="InterPro" id="IPR036388">
    <property type="entry name" value="WH-like_DNA-bd_sf"/>
</dbReference>
<sequence>MNELYRRHAQRLYTYCRKMTGGEHEASDLFQDAWLKLLQVLERKDVVPDHVGAYLLRVARNQILNAKRSDVRHVTLEDVELLMRDRPYEQREALVLLDGALELLDTTLREAFVLYEMEGLTYDEMMAITGETMSTLKTRVWRARTRLREILRPVLGDVREMFGHDDAPTPITKAKNDDETT</sequence>
<dbReference type="GO" id="GO:0016987">
    <property type="term" value="F:sigma factor activity"/>
    <property type="evidence" value="ECO:0007669"/>
    <property type="project" value="UniProtKB-KW"/>
</dbReference>
<dbReference type="InterPro" id="IPR014284">
    <property type="entry name" value="RNA_pol_sigma-70_dom"/>
</dbReference>
<dbReference type="InterPro" id="IPR039425">
    <property type="entry name" value="RNA_pol_sigma-70-like"/>
</dbReference>
<evidence type="ECO:0000259" key="7">
    <source>
        <dbReference type="Pfam" id="PF08281"/>
    </source>
</evidence>
<dbReference type="InterPro" id="IPR013249">
    <property type="entry name" value="RNA_pol_sigma70_r4_t2"/>
</dbReference>
<evidence type="ECO:0000259" key="6">
    <source>
        <dbReference type="Pfam" id="PF04542"/>
    </source>
</evidence>
<dbReference type="Gene3D" id="1.10.10.10">
    <property type="entry name" value="Winged helix-like DNA-binding domain superfamily/Winged helix DNA-binding domain"/>
    <property type="match status" value="1"/>
</dbReference>
<dbReference type="InterPro" id="IPR013325">
    <property type="entry name" value="RNA_pol_sigma_r2"/>
</dbReference>
<dbReference type="InterPro" id="IPR013324">
    <property type="entry name" value="RNA_pol_sigma_r3/r4-like"/>
</dbReference>
<keyword evidence="4" id="KW-0238">DNA-binding</keyword>
<dbReference type="SUPFAM" id="SSF88659">
    <property type="entry name" value="Sigma3 and sigma4 domains of RNA polymerase sigma factors"/>
    <property type="match status" value="1"/>
</dbReference>
<dbReference type="AlphaFoldDB" id="A0A1M3KYQ1"/>
<keyword evidence="2" id="KW-0805">Transcription regulation</keyword>
<evidence type="ECO:0000256" key="4">
    <source>
        <dbReference type="ARBA" id="ARBA00023125"/>
    </source>
</evidence>
<keyword evidence="5" id="KW-0804">Transcription</keyword>
<reference evidence="8 9" key="1">
    <citation type="submission" date="2016-09" db="EMBL/GenBank/DDBJ databases">
        <title>Genome-resolved meta-omics ties microbial dynamics to process performance in biotechnology for thiocyanate degradation.</title>
        <authorList>
            <person name="Kantor R.S."/>
            <person name="Huddy R.J."/>
            <person name="Iyer R."/>
            <person name="Thomas B.C."/>
            <person name="Brown C.T."/>
            <person name="Anantharaman K."/>
            <person name="Tringe S."/>
            <person name="Hettich R.L."/>
            <person name="Harrison S.T."/>
            <person name="Banfield J.F."/>
        </authorList>
    </citation>
    <scope>NUCLEOTIDE SEQUENCE [LARGE SCALE GENOMIC DNA]</scope>
    <source>
        <strain evidence="8">59-99</strain>
    </source>
</reference>
<dbReference type="SUPFAM" id="SSF88946">
    <property type="entry name" value="Sigma2 domain of RNA polymerase sigma factors"/>
    <property type="match status" value="1"/>
</dbReference>
<evidence type="ECO:0000313" key="9">
    <source>
        <dbReference type="Proteomes" id="UP000184233"/>
    </source>
</evidence>
<gene>
    <name evidence="8" type="ORF">BGO89_06505</name>
</gene>
<organism evidence="8 9">
    <name type="scientific">Candidatus Kapaibacterium thiocyanatum</name>
    <dbReference type="NCBI Taxonomy" id="1895771"/>
    <lineage>
        <taxon>Bacteria</taxon>
        <taxon>Pseudomonadati</taxon>
        <taxon>Candidatus Kapaibacteriota</taxon>
        <taxon>Candidatus Kapaibacteriia</taxon>
        <taxon>Candidatus Kapaibacteriales</taxon>
        <taxon>Candidatus Kapaibacteriaceae</taxon>
        <taxon>Candidatus Kapaibacterium</taxon>
    </lineage>
</organism>
<name>A0A1M3KYQ1_9BACT</name>
<dbReference type="NCBIfam" id="TIGR02937">
    <property type="entry name" value="sigma70-ECF"/>
    <property type="match status" value="1"/>
</dbReference>
<evidence type="ECO:0000256" key="1">
    <source>
        <dbReference type="ARBA" id="ARBA00010641"/>
    </source>
</evidence>
<dbReference type="Gene3D" id="1.10.1740.10">
    <property type="match status" value="1"/>
</dbReference>